<proteinExistence type="predicted"/>
<protein>
    <submittedName>
        <fullName evidence="1">Uncharacterized protein</fullName>
    </submittedName>
</protein>
<reference evidence="1 2" key="1">
    <citation type="submission" date="2015-06" db="EMBL/GenBank/DDBJ databases">
        <authorList>
            <person name="Kim K.M."/>
        </authorList>
    </citation>
    <scope>NUCLEOTIDE SEQUENCE [LARGE SCALE GENOMIC DNA]</scope>
    <source>
        <strain evidence="1 2">KCTC 22370</strain>
    </source>
</reference>
<sequence length="190" mass="21628">MIDAQSELPLQSAPATLPGRLPSALKTHDFHASLALSNQYSEAPWWMEIYRRAFPTLVSAVSVRDDGWAQRGGIDRILTLACGRVFTVDEKVRTNAWPDILLERWSDEERRKPGWIQKPLACDFIAYAFAPTRRCYLLPVVPLQRAWRMNGRHWIEQYGQRQAFNPGYRSTSVPVPISTLMDAISAAMVL</sequence>
<dbReference type="AlphaFoldDB" id="A0A0G3X691"/>
<keyword evidence="2" id="KW-1185">Reference proteome</keyword>
<dbReference type="Proteomes" id="UP000037643">
    <property type="component" value="Chromosome"/>
</dbReference>
<dbReference type="PATRIC" id="fig|543877.4.peg.33"/>
<gene>
    <name evidence="1" type="ORF">AM2010_32</name>
</gene>
<evidence type="ECO:0000313" key="1">
    <source>
        <dbReference type="EMBL" id="AKM06126.1"/>
    </source>
</evidence>
<evidence type="ECO:0000313" key="2">
    <source>
        <dbReference type="Proteomes" id="UP000037643"/>
    </source>
</evidence>
<dbReference type="KEGG" id="amx:AM2010_32"/>
<accession>A0A0G3X691</accession>
<dbReference type="RefSeq" id="WP_236699471.1">
    <property type="nucleotide sequence ID" value="NZ_CP011805.1"/>
</dbReference>
<dbReference type="EMBL" id="CP011805">
    <property type="protein sequence ID" value="AKM06126.1"/>
    <property type="molecule type" value="Genomic_DNA"/>
</dbReference>
<dbReference type="STRING" id="543877.AM2010_32"/>
<name>A0A0G3X691_9SPHN</name>
<organism evidence="1 2">
    <name type="scientific">Pelagerythrobacter marensis</name>
    <dbReference type="NCBI Taxonomy" id="543877"/>
    <lineage>
        <taxon>Bacteria</taxon>
        <taxon>Pseudomonadati</taxon>
        <taxon>Pseudomonadota</taxon>
        <taxon>Alphaproteobacteria</taxon>
        <taxon>Sphingomonadales</taxon>
        <taxon>Erythrobacteraceae</taxon>
        <taxon>Pelagerythrobacter</taxon>
    </lineage>
</organism>